<sequence>ASGLSAGIALARQLQEKEPVLFGTQTAMGSQAFYISHA</sequence>
<name>J9G6V1_9ZZZZ</name>
<proteinExistence type="predicted"/>
<feature type="non-terminal residue" evidence="1">
    <location>
        <position position="1"/>
    </location>
</feature>
<organism evidence="1">
    <name type="scientific">gut metagenome</name>
    <dbReference type="NCBI Taxonomy" id="749906"/>
    <lineage>
        <taxon>unclassified sequences</taxon>
        <taxon>metagenomes</taxon>
        <taxon>organismal metagenomes</taxon>
    </lineage>
</organism>
<reference evidence="1" key="1">
    <citation type="journal article" date="2012" name="PLoS ONE">
        <title>Gene sets for utilization of primary and secondary nutrition supplies in the distal gut of endangered iberian lynx.</title>
        <authorList>
            <person name="Alcaide M."/>
            <person name="Messina E."/>
            <person name="Richter M."/>
            <person name="Bargiela R."/>
            <person name="Peplies J."/>
            <person name="Huws S.A."/>
            <person name="Newbold C.J."/>
            <person name="Golyshin P.N."/>
            <person name="Simon M.A."/>
            <person name="Lopez G."/>
            <person name="Yakimov M.M."/>
            <person name="Ferrer M."/>
        </authorList>
    </citation>
    <scope>NUCLEOTIDE SEQUENCE</scope>
</reference>
<evidence type="ECO:0000313" key="1">
    <source>
        <dbReference type="EMBL" id="EJW97517.1"/>
    </source>
</evidence>
<dbReference type="AlphaFoldDB" id="J9G6V1"/>
<comment type="caution">
    <text evidence="1">The sequence shown here is derived from an EMBL/GenBank/DDBJ whole genome shotgun (WGS) entry which is preliminary data.</text>
</comment>
<dbReference type="EMBL" id="AMCI01004725">
    <property type="protein sequence ID" value="EJW97517.1"/>
    <property type="molecule type" value="Genomic_DNA"/>
</dbReference>
<gene>
    <name evidence="1" type="ORF">EVA_14374</name>
</gene>
<protein>
    <submittedName>
        <fullName evidence="1">Uncharacterized protein</fullName>
    </submittedName>
</protein>
<accession>J9G6V1</accession>